<evidence type="ECO:0000313" key="2">
    <source>
        <dbReference type="EMBL" id="GLB47441.1"/>
    </source>
</evidence>
<feature type="transmembrane region" description="Helical" evidence="1">
    <location>
        <begin position="85"/>
        <end position="108"/>
    </location>
</feature>
<organism evidence="2 3">
    <name type="scientific">Philodulcilactobacillus myokoensis</name>
    <dbReference type="NCBI Taxonomy" id="2929573"/>
    <lineage>
        <taxon>Bacteria</taxon>
        <taxon>Bacillati</taxon>
        <taxon>Bacillota</taxon>
        <taxon>Bacilli</taxon>
        <taxon>Lactobacillales</taxon>
        <taxon>Lactobacillaceae</taxon>
        <taxon>Philodulcilactobacillus</taxon>
    </lineage>
</organism>
<reference evidence="2" key="2">
    <citation type="journal article" date="2023" name="PLoS ONE">
        <title>Philodulcilactobacillus myokoensis gen. nov., sp. nov., a fructophilic, acidophilic, and agar-phobic lactic acid bacterium isolated from fermented vegetable extracts.</title>
        <authorList>
            <person name="Kouya T."/>
            <person name="Ishiyama Y."/>
            <person name="Ohashi S."/>
            <person name="Kumakubo R."/>
            <person name="Yamazaki T."/>
            <person name="Otaki T."/>
        </authorList>
    </citation>
    <scope>NUCLEOTIDE SEQUENCE</scope>
    <source>
        <strain evidence="2">WR16-4</strain>
    </source>
</reference>
<reference evidence="2" key="1">
    <citation type="submission" date="2022-07" db="EMBL/GenBank/DDBJ databases">
        <authorList>
            <person name="Kouya T."/>
            <person name="Ishiyama Y."/>
        </authorList>
    </citation>
    <scope>NUCLEOTIDE SEQUENCE</scope>
    <source>
        <strain evidence="2">WR16-4</strain>
    </source>
</reference>
<evidence type="ECO:0000256" key="1">
    <source>
        <dbReference type="SAM" id="Phobius"/>
    </source>
</evidence>
<proteinExistence type="predicted"/>
<dbReference type="Proteomes" id="UP001144204">
    <property type="component" value="Unassembled WGS sequence"/>
</dbReference>
<comment type="caution">
    <text evidence="2">The sequence shown here is derived from an EMBL/GenBank/DDBJ whole genome shotgun (WGS) entry which is preliminary data.</text>
</comment>
<sequence>MNASQSLFSLIILEELILLMIFTYIILIHPNFNYLYVSLILAYDYHIIGHIIQSILVRSYTPGLVLGVISGILSIYWIVNIPVLNWILTFILSLVFIILIVINLICCYQIGLKFRFKK</sequence>
<dbReference type="AlphaFoldDB" id="A0A9W6B266"/>
<feature type="transmembrane region" description="Helical" evidence="1">
    <location>
        <begin position="7"/>
        <end position="28"/>
    </location>
</feature>
<name>A0A9W6B266_9LACO</name>
<feature type="transmembrane region" description="Helical" evidence="1">
    <location>
        <begin position="34"/>
        <end position="52"/>
    </location>
</feature>
<evidence type="ECO:0000313" key="3">
    <source>
        <dbReference type="Proteomes" id="UP001144204"/>
    </source>
</evidence>
<dbReference type="InterPro" id="IPR025671">
    <property type="entry name" value="HXXEE"/>
</dbReference>
<keyword evidence="1" id="KW-0812">Transmembrane</keyword>
<protein>
    <submittedName>
        <fullName evidence="2">Uncharacterized protein</fullName>
    </submittedName>
</protein>
<feature type="transmembrane region" description="Helical" evidence="1">
    <location>
        <begin position="59"/>
        <end position="79"/>
    </location>
</feature>
<dbReference type="Pfam" id="PF13787">
    <property type="entry name" value="HXXEE"/>
    <property type="match status" value="1"/>
</dbReference>
<keyword evidence="3" id="KW-1185">Reference proteome</keyword>
<keyword evidence="1" id="KW-0472">Membrane</keyword>
<accession>A0A9W6B266</accession>
<dbReference type="EMBL" id="BRPL01000004">
    <property type="protein sequence ID" value="GLB47441.1"/>
    <property type="molecule type" value="Genomic_DNA"/>
</dbReference>
<gene>
    <name evidence="2" type="ORF">WR164_14200</name>
</gene>
<keyword evidence="1" id="KW-1133">Transmembrane helix</keyword>